<proteinExistence type="predicted"/>
<gene>
    <name evidence="1" type="ORF">Amon02_000911100</name>
</gene>
<reference evidence="1" key="1">
    <citation type="submission" date="2023-04" db="EMBL/GenBank/DDBJ databases">
        <title>Ambrosiozyma monospora NBRC 10751.</title>
        <authorList>
            <person name="Ichikawa N."/>
            <person name="Sato H."/>
            <person name="Tonouchi N."/>
        </authorList>
    </citation>
    <scope>NUCLEOTIDE SEQUENCE</scope>
    <source>
        <strain evidence="1">NBRC 10751</strain>
    </source>
</reference>
<sequence length="116" mass="13297">MERVSGSTALLSTSTSFGKTISCKYQAVRTTQPIEINQLFNDLKAKEESNPTIFETLFKLNLWHYTIQELQEETAKSKLILALNSSYKMVDPKEQFPQNSDQMEGIRNDYGQEPNE</sequence>
<dbReference type="Proteomes" id="UP001165064">
    <property type="component" value="Unassembled WGS sequence"/>
</dbReference>
<accession>A0ACB5TP50</accession>
<keyword evidence="2" id="KW-1185">Reference proteome</keyword>
<evidence type="ECO:0000313" key="2">
    <source>
        <dbReference type="Proteomes" id="UP001165064"/>
    </source>
</evidence>
<evidence type="ECO:0000313" key="1">
    <source>
        <dbReference type="EMBL" id="GME92596.1"/>
    </source>
</evidence>
<organism evidence="1 2">
    <name type="scientific">Ambrosiozyma monospora</name>
    <name type="common">Yeast</name>
    <name type="synonym">Endomycopsis monosporus</name>
    <dbReference type="NCBI Taxonomy" id="43982"/>
    <lineage>
        <taxon>Eukaryota</taxon>
        <taxon>Fungi</taxon>
        <taxon>Dikarya</taxon>
        <taxon>Ascomycota</taxon>
        <taxon>Saccharomycotina</taxon>
        <taxon>Pichiomycetes</taxon>
        <taxon>Pichiales</taxon>
        <taxon>Pichiaceae</taxon>
        <taxon>Ambrosiozyma</taxon>
    </lineage>
</organism>
<protein>
    <submittedName>
        <fullName evidence="1">Unnamed protein product</fullName>
    </submittedName>
</protein>
<name>A0ACB5TP50_AMBMO</name>
<dbReference type="EMBL" id="BSXS01008471">
    <property type="protein sequence ID" value="GME92596.1"/>
    <property type="molecule type" value="Genomic_DNA"/>
</dbReference>
<comment type="caution">
    <text evidence="1">The sequence shown here is derived from an EMBL/GenBank/DDBJ whole genome shotgun (WGS) entry which is preliminary data.</text>
</comment>